<gene>
    <name evidence="1" type="ORF">CITCOLO1_LOCUS3538</name>
</gene>
<evidence type="ECO:0000313" key="2">
    <source>
        <dbReference type="Proteomes" id="UP001642487"/>
    </source>
</evidence>
<accession>A0ABP0XUM6</accession>
<keyword evidence="2" id="KW-1185">Reference proteome</keyword>
<dbReference type="Proteomes" id="UP001642487">
    <property type="component" value="Chromosome 10"/>
</dbReference>
<protein>
    <submittedName>
        <fullName evidence="1">Uncharacterized protein</fullName>
    </submittedName>
</protein>
<name>A0ABP0XUM6_9ROSI</name>
<evidence type="ECO:0000313" key="1">
    <source>
        <dbReference type="EMBL" id="CAK9311866.1"/>
    </source>
</evidence>
<organism evidence="1 2">
    <name type="scientific">Citrullus colocynthis</name>
    <name type="common">colocynth</name>
    <dbReference type="NCBI Taxonomy" id="252529"/>
    <lineage>
        <taxon>Eukaryota</taxon>
        <taxon>Viridiplantae</taxon>
        <taxon>Streptophyta</taxon>
        <taxon>Embryophyta</taxon>
        <taxon>Tracheophyta</taxon>
        <taxon>Spermatophyta</taxon>
        <taxon>Magnoliopsida</taxon>
        <taxon>eudicotyledons</taxon>
        <taxon>Gunneridae</taxon>
        <taxon>Pentapetalae</taxon>
        <taxon>rosids</taxon>
        <taxon>fabids</taxon>
        <taxon>Cucurbitales</taxon>
        <taxon>Cucurbitaceae</taxon>
        <taxon>Benincaseae</taxon>
        <taxon>Citrullus</taxon>
    </lineage>
</organism>
<proteinExistence type="predicted"/>
<sequence>MEWRPSNGVEGSFDVDLWPTSIAGIEESSWKGKVKPVSMCEAVEIGESMVSNGMLSILEAVRVYLYRLEAARKKYETLDPLGSTIEPLDLVTDLDGCKWGCGSKISSWGLLKLGIGLGSVGPFQKSGGGSADLGGESLADMLSGGRGQGSPRRKRKVEIDEPLETFANYGLAGKGGRADLLIGIYGGRLVGNVGLGSSGLGGQNVRHFVVGSPVGSHPTMASSNMESSRVKCNTLWSSLFCTLKSDESVFTPPKLLGDAVVVEPSEEVLEMGCELRENSLVGHFVDASLSLVRQRLEIGFFITDRDILVWWSVTEAGYACGQALSYGVPMGAKRDTSEYTEGGLPLGDLEEESFPFHGGSPGFRQSSTVLLQLDHRVATSRSSSSLDFRCRECGFNDLMTYMLACR</sequence>
<reference evidence="1 2" key="1">
    <citation type="submission" date="2024-03" db="EMBL/GenBank/DDBJ databases">
        <authorList>
            <person name="Gkanogiannis A."/>
            <person name="Becerra Lopez-Lavalle L."/>
        </authorList>
    </citation>
    <scope>NUCLEOTIDE SEQUENCE [LARGE SCALE GENOMIC DNA]</scope>
</reference>
<dbReference type="EMBL" id="OZ021744">
    <property type="protein sequence ID" value="CAK9311866.1"/>
    <property type="molecule type" value="Genomic_DNA"/>
</dbReference>